<dbReference type="Proteomes" id="UP001333818">
    <property type="component" value="Unassembled WGS sequence"/>
</dbReference>
<dbReference type="EMBL" id="JAZBJZ010000016">
    <property type="protein sequence ID" value="MEE3716314.1"/>
    <property type="molecule type" value="Genomic_DNA"/>
</dbReference>
<feature type="region of interest" description="Disordered" evidence="1">
    <location>
        <begin position="1"/>
        <end position="86"/>
    </location>
</feature>
<sequence>MSEYVSKPAAQSSFVPPAVQIQTRPFAPSQVQQSAAPQNAESSQAERDLESQEKQSSQKNLYYTDLSFSGNDNRGSTESVMQRKWQGIVQRSKEGGNAEPMPNHEYALVRGSSQNIMQRKLDEMRQRVMEGGNAASDPNYGYTPVRGSSQRIMQRKHQEMVQRYKENQAKTIQAKLAIGAVGDRYEQEADRVASEVVQKINAPESVQREEAPEEEEKLQMKPAISSIQRDPEEEEEIQMKPFSEAIQREGMPEEEEELQAKSLVQRRDTLAGGEASADLESSIQSARGSGQSLDPNLQAKMGEAMGADFSGVKVHTDAKSDQLNKSIQAKAFTTDQDVFFRQGAYDPSSREGQELIAHELTHVVQQNGAAIQSQSMVNRSLIQTNRGRSNATTEAPDLDAILPVAKLHMHADLDAPGMNLLKQLNSGSVGHTWVELEWKDPTNIPDDLPDAHKNQLKTGGDPFGFWPNKFEWKDYGGLSEAEIFKQLLIDNKETYDETFADLLERYPDAPREEIIQYMRDEVIQSDVDIALTWGGIQLRAADAVGYSPNPFKSYVAGQVLHPDYMHNAKATQSYDLTRKEVDSVLQYAESKKNAQYSVFFYNCTTFAKEAVESAGKPAPSAGIGNVCIPDSLYKSIEKNFNKGRGETSLLVGDIMQKRIGPELGGGKKKKGK</sequence>
<feature type="region of interest" description="Disordered" evidence="1">
    <location>
        <begin position="271"/>
        <end position="292"/>
    </location>
</feature>
<dbReference type="RefSeq" id="WP_330482741.1">
    <property type="nucleotide sequence ID" value="NZ_JAZBJZ010000016.1"/>
</dbReference>
<feature type="compositionally biased region" description="Polar residues" evidence="1">
    <location>
        <begin position="279"/>
        <end position="292"/>
    </location>
</feature>
<evidence type="ECO:0000313" key="3">
    <source>
        <dbReference type="EMBL" id="MEE3716314.1"/>
    </source>
</evidence>
<feature type="compositionally biased region" description="Basic and acidic residues" evidence="1">
    <location>
        <begin position="44"/>
        <end position="53"/>
    </location>
</feature>
<feature type="compositionally biased region" description="Polar residues" evidence="1">
    <location>
        <begin position="54"/>
        <end position="80"/>
    </location>
</feature>
<name>A0AAW9PWU1_9CYAN</name>
<accession>A0AAW9PWU1</accession>
<comment type="caution">
    <text evidence="3">The sequence shown here is derived from an EMBL/GenBank/DDBJ whole genome shotgun (WGS) entry which is preliminary data.</text>
</comment>
<protein>
    <submittedName>
        <fullName evidence="3">DUF4157 domain-containing protein</fullName>
    </submittedName>
</protein>
<feature type="region of interest" description="Disordered" evidence="1">
    <location>
        <begin position="203"/>
        <end position="238"/>
    </location>
</feature>
<feature type="compositionally biased region" description="Low complexity" evidence="1">
    <location>
        <begin position="27"/>
        <end position="40"/>
    </location>
</feature>
<evidence type="ECO:0000313" key="4">
    <source>
        <dbReference type="Proteomes" id="UP001333818"/>
    </source>
</evidence>
<evidence type="ECO:0000259" key="2">
    <source>
        <dbReference type="Pfam" id="PF13699"/>
    </source>
</evidence>
<keyword evidence="4" id="KW-1185">Reference proteome</keyword>
<dbReference type="AlphaFoldDB" id="A0AAW9PWU1"/>
<organism evidence="3 4">
    <name type="scientific">Tumidithrix elongata BACA0141</name>
    <dbReference type="NCBI Taxonomy" id="2716417"/>
    <lineage>
        <taxon>Bacteria</taxon>
        <taxon>Bacillati</taxon>
        <taxon>Cyanobacteriota</taxon>
        <taxon>Cyanophyceae</taxon>
        <taxon>Pseudanabaenales</taxon>
        <taxon>Pseudanabaenaceae</taxon>
        <taxon>Tumidithrix</taxon>
        <taxon>Tumidithrix elongata</taxon>
    </lineage>
</organism>
<dbReference type="InterPro" id="IPR025295">
    <property type="entry name" value="eCIS_core_dom"/>
</dbReference>
<gene>
    <name evidence="3" type="ORF">V2H45_06110</name>
</gene>
<reference evidence="3" key="1">
    <citation type="submission" date="2024-01" db="EMBL/GenBank/DDBJ databases">
        <title>Bank of Algae and Cyanobacteria of the Azores (BACA) strain genomes.</title>
        <authorList>
            <person name="Luz R."/>
            <person name="Cordeiro R."/>
            <person name="Fonseca A."/>
            <person name="Goncalves V."/>
        </authorList>
    </citation>
    <scope>NUCLEOTIDE SEQUENCE</scope>
    <source>
        <strain evidence="3">BACA0141</strain>
    </source>
</reference>
<evidence type="ECO:0000256" key="1">
    <source>
        <dbReference type="SAM" id="MobiDB-lite"/>
    </source>
</evidence>
<proteinExistence type="predicted"/>
<dbReference type="Pfam" id="PF13699">
    <property type="entry name" value="eCIS_core"/>
    <property type="match status" value="1"/>
</dbReference>
<feature type="domain" description="eCIS core" evidence="2">
    <location>
        <begin position="293"/>
        <end position="369"/>
    </location>
</feature>